<evidence type="ECO:0000313" key="2">
    <source>
        <dbReference type="EMBL" id="MBB3064969.1"/>
    </source>
</evidence>
<proteinExistence type="predicted"/>
<dbReference type="InterPro" id="IPR050426">
    <property type="entry name" value="Glycosyltransferase_28"/>
</dbReference>
<accession>A0A839SSL1</accession>
<dbReference type="Gene3D" id="3.40.50.2000">
    <property type="entry name" value="Glycogen Phosphorylase B"/>
    <property type="match status" value="2"/>
</dbReference>
<dbReference type="RefSeq" id="WP_183415789.1">
    <property type="nucleotide sequence ID" value="NZ_JACHXA010000003.1"/>
</dbReference>
<dbReference type="SUPFAM" id="SSF53756">
    <property type="entry name" value="UDP-Glycosyltransferase/glycogen phosphorylase"/>
    <property type="match status" value="1"/>
</dbReference>
<dbReference type="EMBL" id="JACHXA010000003">
    <property type="protein sequence ID" value="MBB3064969.1"/>
    <property type="molecule type" value="Genomic_DNA"/>
</dbReference>
<evidence type="ECO:0000259" key="1">
    <source>
        <dbReference type="Pfam" id="PF06722"/>
    </source>
</evidence>
<organism evidence="2 3">
    <name type="scientific">Limibacillus halophilus</name>
    <dbReference type="NCBI Taxonomy" id="1579333"/>
    <lineage>
        <taxon>Bacteria</taxon>
        <taxon>Pseudomonadati</taxon>
        <taxon>Pseudomonadota</taxon>
        <taxon>Alphaproteobacteria</taxon>
        <taxon>Rhodospirillales</taxon>
        <taxon>Rhodovibrionaceae</taxon>
        <taxon>Limibacillus</taxon>
    </lineage>
</organism>
<dbReference type="Proteomes" id="UP000581135">
    <property type="component" value="Unassembled WGS sequence"/>
</dbReference>
<keyword evidence="3" id="KW-1185">Reference proteome</keyword>
<dbReference type="Pfam" id="PF06722">
    <property type="entry name" value="EryCIII-like_C"/>
    <property type="match status" value="1"/>
</dbReference>
<evidence type="ECO:0000313" key="3">
    <source>
        <dbReference type="Proteomes" id="UP000581135"/>
    </source>
</evidence>
<name>A0A839SSL1_9PROT</name>
<sequence>MPRIFLSCWGTLGEVLPFAGFARDLTTAGHEVFVAGPENLRVIFDGTATGYCALPPGPREMQVTVDTVRHLFNPTLSWERLLSQVIDPYCEAQFHEAGRFIQKSGVDVAFCSWITPGASLAAEASGTATIRCHLYPQSLFQKSDLPLFSRWCRAMTGSRPKITDRIETRRAIVQHFSRLTPRLNNLAASCGLAPETSGMFAVDREERHQLALFPAALLRKAEPGCLHLQHAARQKIGELPAQLTRFLASGPAPILVALGSVIPVARPDLLDLVARACQEISERAILHHGPFNQPIVQHGPNLISVSTLPPPWLLPRVKAVVHHGGMGSLRETLGEGLPSVSLPQGFDQLDNAKRLEELALGTWVAPSRQNSETIGRALVRALHQEAETHAAKQWNKNALTKRDLTASSVISTLGL</sequence>
<dbReference type="PANTHER" id="PTHR48050:SF13">
    <property type="entry name" value="STEROL 3-BETA-GLUCOSYLTRANSFERASE UGT80A2"/>
    <property type="match status" value="1"/>
</dbReference>
<dbReference type="InterPro" id="IPR002213">
    <property type="entry name" value="UDP_glucos_trans"/>
</dbReference>
<protein>
    <recommendedName>
        <fullName evidence="1">Erythromycin biosynthesis protein CIII-like C-terminal domain-containing protein</fullName>
    </recommendedName>
</protein>
<dbReference type="GO" id="GO:0016758">
    <property type="term" value="F:hexosyltransferase activity"/>
    <property type="evidence" value="ECO:0007669"/>
    <property type="project" value="UniProtKB-ARBA"/>
</dbReference>
<dbReference type="InterPro" id="IPR010610">
    <property type="entry name" value="EryCIII-like_C"/>
</dbReference>
<comment type="caution">
    <text evidence="2">The sequence shown here is derived from an EMBL/GenBank/DDBJ whole genome shotgun (WGS) entry which is preliminary data.</text>
</comment>
<dbReference type="GO" id="GO:0008194">
    <property type="term" value="F:UDP-glycosyltransferase activity"/>
    <property type="evidence" value="ECO:0007669"/>
    <property type="project" value="InterPro"/>
</dbReference>
<dbReference type="GO" id="GO:0017000">
    <property type="term" value="P:antibiotic biosynthetic process"/>
    <property type="evidence" value="ECO:0007669"/>
    <property type="project" value="UniProtKB-ARBA"/>
</dbReference>
<gene>
    <name evidence="2" type="ORF">FHR98_001248</name>
</gene>
<feature type="domain" description="Erythromycin biosynthesis protein CIII-like C-terminal" evidence="1">
    <location>
        <begin position="290"/>
        <end position="400"/>
    </location>
</feature>
<dbReference type="PANTHER" id="PTHR48050">
    <property type="entry name" value="STEROL 3-BETA-GLUCOSYLTRANSFERASE"/>
    <property type="match status" value="1"/>
</dbReference>
<reference evidence="2 3" key="1">
    <citation type="submission" date="2020-08" db="EMBL/GenBank/DDBJ databases">
        <title>Genomic Encyclopedia of Type Strains, Phase III (KMG-III): the genomes of soil and plant-associated and newly described type strains.</title>
        <authorList>
            <person name="Whitman W."/>
        </authorList>
    </citation>
    <scope>NUCLEOTIDE SEQUENCE [LARGE SCALE GENOMIC DNA]</scope>
    <source>
        <strain evidence="2 3">CECT 8803</strain>
    </source>
</reference>
<dbReference type="CDD" id="cd03784">
    <property type="entry name" value="GT1_Gtf-like"/>
    <property type="match status" value="1"/>
</dbReference>
<dbReference type="AlphaFoldDB" id="A0A839SSL1"/>